<reference evidence="7 8" key="1">
    <citation type="submission" date="2018-04" db="EMBL/GenBank/DDBJ databases">
        <title>Novel species isolated from glacier.</title>
        <authorList>
            <person name="Liu Q."/>
            <person name="Xin Y.-H."/>
        </authorList>
    </citation>
    <scope>NUCLEOTIDE SEQUENCE [LARGE SCALE GENOMIC DNA]</scope>
    <source>
        <strain evidence="7 8">GT1R17</strain>
    </source>
</reference>
<name>A0A2T5MBX9_9GAMM</name>
<dbReference type="SUPFAM" id="SSF51905">
    <property type="entry name" value="FAD/NAD(P)-binding domain"/>
    <property type="match status" value="1"/>
</dbReference>
<feature type="binding site" evidence="5">
    <location>
        <begin position="101"/>
        <end position="104"/>
    </location>
    <ligand>
        <name>FAD</name>
        <dbReference type="ChEBI" id="CHEBI:57692"/>
    </ligand>
</feature>
<dbReference type="Gene3D" id="3.50.50.60">
    <property type="entry name" value="FAD/NAD(P)-binding domain"/>
    <property type="match status" value="1"/>
</dbReference>
<dbReference type="Pfam" id="PF00732">
    <property type="entry name" value="GMC_oxred_N"/>
    <property type="match status" value="1"/>
</dbReference>
<evidence type="ECO:0000313" key="7">
    <source>
        <dbReference type="EMBL" id="PTU30075.1"/>
    </source>
</evidence>
<gene>
    <name evidence="7" type="ORF">CJD38_16135</name>
</gene>
<organism evidence="7 8">
    <name type="scientific">Stenotrophobium rhamnosiphilum</name>
    <dbReference type="NCBI Taxonomy" id="2029166"/>
    <lineage>
        <taxon>Bacteria</taxon>
        <taxon>Pseudomonadati</taxon>
        <taxon>Pseudomonadota</taxon>
        <taxon>Gammaproteobacteria</taxon>
        <taxon>Nevskiales</taxon>
        <taxon>Nevskiaceae</taxon>
        <taxon>Stenotrophobium</taxon>
    </lineage>
</organism>
<sequence>MRAANVTSQQNQYDYIVVGGGSAGSIVAARLAEEGAGSVLLLECGDAGDKHPETLTEDGFKYAFANDDLMFHRMSAPQEGCGGRKLFLGTGRGMGGSGAVNGMVYTRGDKRDFERWPKGWHYDDLVPHFEAVEKRIGIRPRVPTPFAQRFIDASVSAGFTRKDGMNDGELGGVVGCNDMNYDESGRRSSYRAWLHERQVPNLQIVTNASVRRLVFGDSQRAVGVECEIEGQIKTFDVSKEVVLCAGALETPKILMLSGVGPRQEIEAQRIRLIKDIPGVGQHLHDHPNVCVFYRAEQPVDFKYPQLYGFDAARRPAHAQTNEAPDTCFVCFAAPGTLHQSMHRMVPLIALPGPLYKLGFLRSFYRVLIDLAFKLPWLQRYVSTVFGIVVILGKPDSRGSIGLNSADPAAPARIDPAYFKSPRDRETLLAGIAKARQIAEQPALAQAGAKPLSLGGTNASEEKIWKWATAATMTTFHFCGSCRMGDDVDSPVDTKLRVKGLRNVRVADASVMPEIPVSALNAPSMMIGYRAANFILEGKSS</sequence>
<keyword evidence="8" id="KW-1185">Reference proteome</keyword>
<evidence type="ECO:0000256" key="2">
    <source>
        <dbReference type="ARBA" id="ARBA00010790"/>
    </source>
</evidence>
<comment type="cofactor">
    <cofactor evidence="1 5">
        <name>FAD</name>
        <dbReference type="ChEBI" id="CHEBI:57692"/>
    </cofactor>
</comment>
<dbReference type="GO" id="GO:0050660">
    <property type="term" value="F:flavin adenine dinucleotide binding"/>
    <property type="evidence" value="ECO:0007669"/>
    <property type="project" value="InterPro"/>
</dbReference>
<evidence type="ECO:0000259" key="6">
    <source>
        <dbReference type="PROSITE" id="PS00624"/>
    </source>
</evidence>
<feature type="binding site" evidence="5">
    <location>
        <position position="210"/>
    </location>
    <ligand>
        <name>FAD</name>
        <dbReference type="ChEBI" id="CHEBI:57692"/>
    </ligand>
</feature>
<accession>A0A2T5MBX9</accession>
<dbReference type="Proteomes" id="UP000244248">
    <property type="component" value="Unassembled WGS sequence"/>
</dbReference>
<dbReference type="PIRSF" id="PIRSF000137">
    <property type="entry name" value="Alcohol_oxidase"/>
    <property type="match status" value="1"/>
</dbReference>
<dbReference type="InterPro" id="IPR012132">
    <property type="entry name" value="GMC_OxRdtase"/>
</dbReference>
<keyword evidence="4 5" id="KW-0274">FAD</keyword>
<evidence type="ECO:0000313" key="8">
    <source>
        <dbReference type="Proteomes" id="UP000244248"/>
    </source>
</evidence>
<dbReference type="Gene3D" id="3.30.560.10">
    <property type="entry name" value="Glucose Oxidase, domain 3"/>
    <property type="match status" value="1"/>
</dbReference>
<evidence type="ECO:0000256" key="1">
    <source>
        <dbReference type="ARBA" id="ARBA00001974"/>
    </source>
</evidence>
<dbReference type="Pfam" id="PF05199">
    <property type="entry name" value="GMC_oxred_C"/>
    <property type="match status" value="1"/>
</dbReference>
<dbReference type="GO" id="GO:0016614">
    <property type="term" value="F:oxidoreductase activity, acting on CH-OH group of donors"/>
    <property type="evidence" value="ECO:0007669"/>
    <property type="project" value="InterPro"/>
</dbReference>
<comment type="similarity">
    <text evidence="2">Belongs to the GMC oxidoreductase family.</text>
</comment>
<evidence type="ECO:0000256" key="4">
    <source>
        <dbReference type="ARBA" id="ARBA00022827"/>
    </source>
</evidence>
<dbReference type="EMBL" id="QANS01000007">
    <property type="protein sequence ID" value="PTU30075.1"/>
    <property type="molecule type" value="Genomic_DNA"/>
</dbReference>
<evidence type="ECO:0000256" key="3">
    <source>
        <dbReference type="ARBA" id="ARBA00022630"/>
    </source>
</evidence>
<dbReference type="InterPro" id="IPR007867">
    <property type="entry name" value="GMC_OxRtase_C"/>
</dbReference>
<protein>
    <recommendedName>
        <fullName evidence="6">Glucose-methanol-choline oxidoreductase N-terminal domain-containing protein</fullName>
    </recommendedName>
</protein>
<feature type="domain" description="Glucose-methanol-choline oxidoreductase N-terminal" evidence="6">
    <location>
        <begin position="246"/>
        <end position="260"/>
    </location>
</feature>
<evidence type="ECO:0000256" key="5">
    <source>
        <dbReference type="PIRSR" id="PIRSR000137-2"/>
    </source>
</evidence>
<dbReference type="PANTHER" id="PTHR11552:SF147">
    <property type="entry name" value="CHOLINE DEHYDROGENASE, MITOCHONDRIAL"/>
    <property type="match status" value="1"/>
</dbReference>
<keyword evidence="3" id="KW-0285">Flavoprotein</keyword>
<dbReference type="InterPro" id="IPR000172">
    <property type="entry name" value="GMC_OxRdtase_N"/>
</dbReference>
<dbReference type="PROSITE" id="PS00624">
    <property type="entry name" value="GMC_OXRED_2"/>
    <property type="match status" value="1"/>
</dbReference>
<dbReference type="InterPro" id="IPR036188">
    <property type="entry name" value="FAD/NAD-bd_sf"/>
</dbReference>
<dbReference type="PANTHER" id="PTHR11552">
    <property type="entry name" value="GLUCOSE-METHANOL-CHOLINE GMC OXIDOREDUCTASE"/>
    <property type="match status" value="1"/>
</dbReference>
<proteinExistence type="inferred from homology"/>
<dbReference type="SUPFAM" id="SSF54373">
    <property type="entry name" value="FAD-linked reductases, C-terminal domain"/>
    <property type="match status" value="1"/>
</dbReference>
<dbReference type="AlphaFoldDB" id="A0A2T5MBX9"/>
<comment type="caution">
    <text evidence="7">The sequence shown here is derived from an EMBL/GenBank/DDBJ whole genome shotgun (WGS) entry which is preliminary data.</text>
</comment>